<name>A0A074LN66_9BACL</name>
<protein>
    <submittedName>
        <fullName evidence="2">Uncharacterized protein</fullName>
    </submittedName>
</protein>
<accession>A0A074LN66</accession>
<reference evidence="2 3" key="1">
    <citation type="journal article" date="2013" name="Int. J. Syst. Evol. Microbiol.">
        <title>Tumebacillus flagellatus sp. nov., an alpha-amylase/pullulanase-producing bacterium isolated from cassava wastewater.</title>
        <authorList>
            <person name="Wang Q."/>
            <person name="Xie N."/>
            <person name="Qin Y."/>
            <person name="Shen N."/>
            <person name="Zhu J."/>
            <person name="Mi H."/>
            <person name="Huang R."/>
        </authorList>
    </citation>
    <scope>NUCLEOTIDE SEQUENCE [LARGE SCALE GENOMIC DNA]</scope>
    <source>
        <strain evidence="2 3">GST4</strain>
    </source>
</reference>
<dbReference type="eggNOG" id="ENOG5033CR5">
    <property type="taxonomic scope" value="Bacteria"/>
</dbReference>
<evidence type="ECO:0000313" key="2">
    <source>
        <dbReference type="EMBL" id="KEO81288.1"/>
    </source>
</evidence>
<dbReference type="AlphaFoldDB" id="A0A074LN66"/>
<dbReference type="Proteomes" id="UP000027931">
    <property type="component" value="Unassembled WGS sequence"/>
</dbReference>
<keyword evidence="3" id="KW-1185">Reference proteome</keyword>
<proteinExistence type="predicted"/>
<evidence type="ECO:0000256" key="1">
    <source>
        <dbReference type="SAM" id="MobiDB-lite"/>
    </source>
</evidence>
<dbReference type="STRING" id="1157490.EL26_21660"/>
<gene>
    <name evidence="2" type="ORF">EL26_21660</name>
</gene>
<dbReference type="EMBL" id="JMIR01000041">
    <property type="protein sequence ID" value="KEO81288.1"/>
    <property type="molecule type" value="Genomic_DNA"/>
</dbReference>
<comment type="caution">
    <text evidence="2">The sequence shown here is derived from an EMBL/GenBank/DDBJ whole genome shotgun (WGS) entry which is preliminary data.</text>
</comment>
<feature type="region of interest" description="Disordered" evidence="1">
    <location>
        <begin position="808"/>
        <end position="839"/>
    </location>
</feature>
<dbReference type="InterPro" id="IPR027417">
    <property type="entry name" value="P-loop_NTPase"/>
</dbReference>
<evidence type="ECO:0000313" key="3">
    <source>
        <dbReference type="Proteomes" id="UP000027931"/>
    </source>
</evidence>
<dbReference type="SUPFAM" id="SSF52540">
    <property type="entry name" value="P-loop containing nucleoside triphosphate hydrolases"/>
    <property type="match status" value="1"/>
</dbReference>
<sequence>MSAVSSSLAVVQEVAVAEEAQEVATISEDPQKPVQTAPTYRTFQLIPHANLKNENIEHFTRVIADSYRELWKRWAGGLRAEDPDRVFFETVLEPQSFRTYITTNATLYEQVQQHARSVWKNVTLADAACPASGIEPGRSLFFELRMTRPPFLSLKTDRRMQETPLAEIAELTRGMSVGDRVVIQFGFQAAESSWGRDSEKLRDAAKGKKRRPKWLPEELSAATKMKTACYGFDTVIRVVVTSDDERRRRFLGNGVRCALKQLDQDNDLKEKRVLFKSRWLLDLQRRRIAVPHRMSKRQILTGAEIAHFVKLPQRALQEEYPVIDAVTKPEVSLPDELFMSDVPGIDIGSVTERGKQRTARVLLKAFGKTSQEQVDDVYCLPEFCFGEMGSGKSSEAKHRAYSAITAGQTVFFFDTADGSAVRELHDALPLDYPEEKIIHIDLTNKAWPVALRWAFDPKHDEASADAELEAEKSRETGRMFLRQFVAGIASDAFTDRMERYLSSVSRAAGSAPLDIELALNSPAYREELLARPEVSSALDIALDLQALQDKARRGSEDISRDGIMSRLRALSSDRFRTNLFYQEPAVPLDFRKYADNADGGYGYCVTIYCDKSSFGADGQEAIMTYLLAKVLLEAAYSRVDLERGKRKSFVVLLDEPHRFMRGEMASKLGEDAAVELRKYRCKLVMFGHSRAQLGKLWDSFESGGVQVTMYKSKGVSAFRDLAAVIAPLDPVEAWKSLGQYEAVVTKKLPSKQEVAFIAKMCPPPADVKDRSARRESCARQFGRPWKEVADEIQRRRMEYAKKDAEWYQREQEAAEEAEAARKERRKSDRGGREKQKESA</sequence>
<organism evidence="2 3">
    <name type="scientific">Tumebacillus flagellatus</name>
    <dbReference type="NCBI Taxonomy" id="1157490"/>
    <lineage>
        <taxon>Bacteria</taxon>
        <taxon>Bacillati</taxon>
        <taxon>Bacillota</taxon>
        <taxon>Bacilli</taxon>
        <taxon>Bacillales</taxon>
        <taxon>Alicyclobacillaceae</taxon>
        <taxon>Tumebacillus</taxon>
    </lineage>
</organism>